<reference evidence="1 2" key="1">
    <citation type="journal article" date="2021" name="Commun. Biol.">
        <title>Genomic insights into the host specific adaptation of the Pneumocystis genus.</title>
        <authorList>
            <person name="Cisse O.H."/>
            <person name="Ma L."/>
            <person name="Dekker J.P."/>
            <person name="Khil P.P."/>
            <person name="Youn J.-H."/>
            <person name="Brenchley J.M."/>
            <person name="Blair R."/>
            <person name="Pahar B."/>
            <person name="Chabe M."/>
            <person name="Van Rompay K.K.A."/>
            <person name="Keesler R."/>
            <person name="Sukura A."/>
            <person name="Hirsch V."/>
            <person name="Kutty G."/>
            <person name="Liu Y."/>
            <person name="Peng L."/>
            <person name="Chen J."/>
            <person name="Song J."/>
            <person name="Weissenbacher-Lang C."/>
            <person name="Xu J."/>
            <person name="Upham N.S."/>
            <person name="Stajich J.E."/>
            <person name="Cuomo C.A."/>
            <person name="Cushion M.T."/>
            <person name="Kovacs J.A."/>
        </authorList>
    </citation>
    <scope>NUCLEOTIDE SEQUENCE [LARGE SCALE GENOMIC DNA]</scope>
    <source>
        <strain evidence="1 2">RABM</strain>
    </source>
</reference>
<sequence>MVWESGSARRFGSSRSNGQFMEIGIVGRKTGLRINEDIRRDSFGMEDMDAFFSQVTPPSVHEPSIPAKEMSYKNDRTISLEQSMDVADSIVQIWCIQFALICIGPSRDISDVMAARKPLSIWSERNPSDALPSWKVLKDGSPWISRSPVKTYLKSPALRVPSTQKRERLVSPGQLDWSDGVARRLDFSTAVEPEEEPEKIVKSAVHASRSTKRGQLMQQKTKQKTFSLVNNPENSESDFQDDAQDFCNNDAQDWDGYSKHETDESTEDVDNKMTKKPKKELLSKKKQTNTSVVRKKQKSSDALLKSKKIISEDSPEKQLFSSHSSAESLDTSPKMVEKKKQAKRHTKRSVSPEKLPLSTLSPRVNGTRRSSRTKVAPLAYWRNERIVYELGERRKSGLAMPKIKEIIRVDPISIPNRSKGTSRAKNTSFKKKVVKHDSTSDEEWEEKVDVECEVINWHDKKPIVKRLGIAYPASSYAPRDVANAIIKFQKTFDETPFFATGVMDLPRGGEKTTKPSKHNVMTFVILEGAVEATVHQTSFRLKRGSHFIVPRGNYYSIRNIANKVSRLFFTQATDTLENEELRV</sequence>
<proteinExistence type="predicted"/>
<name>A0ACB7CA27_9ASCO</name>
<dbReference type="Proteomes" id="UP000768646">
    <property type="component" value="Unassembled WGS sequence"/>
</dbReference>
<evidence type="ECO:0000313" key="1">
    <source>
        <dbReference type="EMBL" id="KAG4304391.1"/>
    </source>
</evidence>
<gene>
    <name evidence="1" type="ORF">PORY_002101</name>
</gene>
<comment type="caution">
    <text evidence="1">The sequence shown here is derived from an EMBL/GenBank/DDBJ whole genome shotgun (WGS) entry which is preliminary data.</text>
</comment>
<keyword evidence="2" id="KW-1185">Reference proteome</keyword>
<protein>
    <submittedName>
        <fullName evidence="1">Uncharacterized protein</fullName>
    </submittedName>
</protein>
<evidence type="ECO:0000313" key="2">
    <source>
        <dbReference type="Proteomes" id="UP000768646"/>
    </source>
</evidence>
<organism evidence="1 2">
    <name type="scientific">Pneumocystis oryctolagi</name>
    <dbReference type="NCBI Taxonomy" id="42067"/>
    <lineage>
        <taxon>Eukaryota</taxon>
        <taxon>Fungi</taxon>
        <taxon>Dikarya</taxon>
        <taxon>Ascomycota</taxon>
        <taxon>Taphrinomycotina</taxon>
        <taxon>Pneumocystomycetes</taxon>
        <taxon>Pneumocystaceae</taxon>
        <taxon>Pneumocystis</taxon>
    </lineage>
</organism>
<dbReference type="EMBL" id="JABTEG010000008">
    <property type="protein sequence ID" value="KAG4304391.1"/>
    <property type="molecule type" value="Genomic_DNA"/>
</dbReference>
<accession>A0ACB7CA27</accession>